<comment type="caution">
    <text evidence="2">The sequence shown here is derived from an EMBL/GenBank/DDBJ whole genome shotgun (WGS) entry which is preliminary data.</text>
</comment>
<sequence length="820" mass="94838">MGAYYNTIYNGQMALEQGKEELAQNYRDNYWEVLPIERMQVEEEVTKPGESKNPNFERAEEKANKAIQKHNMNIQGREYNPQMDKAFILLGKARYYDQRFVPALDAFNYVLNNYRQSDQLVEASVWREKTNMRLGNNELALENLHELLKSGVEVEEEVMAETYATLAQAYLNLEEQQNAIKPLNLAIASENSDEKRARYLFIKGQLYERLEKIDSANVAFDEVIELNRKGPRVYMINAYLEKAKNYDLSKKDKIALETHLHELAEDRENRPFLDRVYHRMAEFYKTIDSIDAAVSFYNQSLRTNTPDRVLKSKDYLRLGNIYFDKAEYKDAGAYYDSTLTNLAENTRKYRDIKKKRENLVDVIKYEEIAQETDSVLNLVAMSPQNRKVYFKTYADSLKKVAIESIKEAEKAGKTSTAGKPADFGKLSASGQTSRENAGQFYFYNTSRAARGELQFFRTWGDIDLADNWRYKASTSGGGKPKEIDETALQIAELDLEPQYQAQTYIDKIPQKKEVIDSIKTDRNFAYYQLGVIYKEKFQEYPLATDKFEKLLQQNPEERLVLPSKYNLYKIYEVTGNTQKAAIWKQDILTNHPDSRYAKVLRNPGALKDDKNSPEAIYKNLYKAYKKEKYQYVISESEKQIERFTGTDIVPKFELLKATAKGRLYGFEAYKKGLNYVALTYPQSEEGKRAEEIIQKSLPALKNKTFTKSKPGQTDSYKLVFPFAKDNKEELVDLQAQIDQAIVDLGLTGIKTSIDNYTPEKNFLVIHGLKSQMGAEGFGERLLEDKKIKTARENFGISVVNYQTLQVHKNLEEYLAFKSQE</sequence>
<dbReference type="OrthoDB" id="1522549at2"/>
<dbReference type="EMBL" id="VIAR01000001">
    <property type="protein sequence ID" value="TQD40817.1"/>
    <property type="molecule type" value="Genomic_DNA"/>
</dbReference>
<reference evidence="2 3" key="1">
    <citation type="submission" date="2019-06" db="EMBL/GenBank/DDBJ databases">
        <title>Flavibacter putida gen. nov., sp. nov., a novel marine bacterium of the family Flavobacteriaceae isolated from coastal seawater.</title>
        <authorList>
            <person name="Feng X."/>
        </authorList>
    </citation>
    <scope>NUCLEOTIDE SEQUENCE [LARGE SCALE GENOMIC DNA]</scope>
    <source>
        <strain evidence="2 3">PLHSN227</strain>
    </source>
</reference>
<evidence type="ECO:0008006" key="4">
    <source>
        <dbReference type="Google" id="ProtNLM"/>
    </source>
</evidence>
<protein>
    <recommendedName>
        <fullName evidence="4">Protein involved in gliding motility SprE</fullName>
    </recommendedName>
</protein>
<dbReference type="SMART" id="SM00028">
    <property type="entry name" value="TPR"/>
    <property type="match status" value="6"/>
</dbReference>
<dbReference type="SUPFAM" id="SSF48452">
    <property type="entry name" value="TPR-like"/>
    <property type="match status" value="3"/>
</dbReference>
<dbReference type="AlphaFoldDB" id="A0A507ZV47"/>
<dbReference type="Proteomes" id="UP000317169">
    <property type="component" value="Unassembled WGS sequence"/>
</dbReference>
<proteinExistence type="predicted"/>
<name>A0A507ZV47_9FLAO</name>
<dbReference type="InterPro" id="IPR019734">
    <property type="entry name" value="TPR_rpt"/>
</dbReference>
<feature type="region of interest" description="Disordered" evidence="1">
    <location>
        <begin position="411"/>
        <end position="430"/>
    </location>
</feature>
<keyword evidence="3" id="KW-1185">Reference proteome</keyword>
<evidence type="ECO:0000256" key="1">
    <source>
        <dbReference type="SAM" id="MobiDB-lite"/>
    </source>
</evidence>
<dbReference type="Gene3D" id="1.25.40.10">
    <property type="entry name" value="Tetratricopeptide repeat domain"/>
    <property type="match status" value="4"/>
</dbReference>
<evidence type="ECO:0000313" key="3">
    <source>
        <dbReference type="Proteomes" id="UP000317169"/>
    </source>
</evidence>
<gene>
    <name evidence="2" type="ORF">FKR84_02045</name>
</gene>
<evidence type="ECO:0000313" key="2">
    <source>
        <dbReference type="EMBL" id="TQD40817.1"/>
    </source>
</evidence>
<dbReference type="InterPro" id="IPR011990">
    <property type="entry name" value="TPR-like_helical_dom_sf"/>
</dbReference>
<dbReference type="Pfam" id="PF13181">
    <property type="entry name" value="TPR_8"/>
    <property type="match status" value="1"/>
</dbReference>
<organism evidence="2 3">
    <name type="scientific">Haloflavibacter putidus</name>
    <dbReference type="NCBI Taxonomy" id="2576776"/>
    <lineage>
        <taxon>Bacteria</taxon>
        <taxon>Pseudomonadati</taxon>
        <taxon>Bacteroidota</taxon>
        <taxon>Flavobacteriia</taxon>
        <taxon>Flavobacteriales</taxon>
        <taxon>Flavobacteriaceae</taxon>
        <taxon>Haloflavibacter</taxon>
    </lineage>
</organism>
<accession>A0A507ZV47</accession>